<feature type="signal peptide" evidence="1">
    <location>
        <begin position="1"/>
        <end position="27"/>
    </location>
</feature>
<evidence type="ECO:0000256" key="1">
    <source>
        <dbReference type="SAM" id="SignalP"/>
    </source>
</evidence>
<dbReference type="InterPro" id="IPR022529">
    <property type="entry name" value="DUF3530"/>
</dbReference>
<feature type="chain" id="PRO_5004451788" description="DUF3530 family protein" evidence="1">
    <location>
        <begin position="28"/>
        <end position="279"/>
    </location>
</feature>
<dbReference type="HOGENOM" id="CLU_873772_0_0_6"/>
<dbReference type="OrthoDB" id="6367133at2"/>
<dbReference type="STRING" id="1318628.MARLIPOL_05285"/>
<name>R8B4D0_9GAMM</name>
<dbReference type="EMBL" id="ASAD01000007">
    <property type="protein sequence ID" value="EON93421.1"/>
    <property type="molecule type" value="Genomic_DNA"/>
</dbReference>
<sequence length="279" mass="29867">MRVSNWYKRWVLPLAVLAIVFSGSALAQEVVRLNLDGDGTAQGWFEPELRVPATGALLILADEGQSARANLLTALGASLTSAGWAVMTLGLDAPPYEVQQARRYSVDPDSGAGAGGMADAASEAVMIDVMDDGNLEDLESGYYARIQSLLGAAQTDLQQRGYDRVVLAAVGQGAVHMARFAGGSGFNGEMVWIAPRFYSGDESALSEALAGMNDLSVLHLYSSRQDPELLSMAPDRRMVRLKKAGVGRYQTQAVAMGASPEVRDARALANRMQAWLRDN</sequence>
<evidence type="ECO:0000313" key="2">
    <source>
        <dbReference type="EMBL" id="EON93421.1"/>
    </source>
</evidence>
<proteinExistence type="predicted"/>
<dbReference type="Pfam" id="PF12048">
    <property type="entry name" value="DUF3530"/>
    <property type="match status" value="1"/>
</dbReference>
<keyword evidence="3" id="KW-1185">Reference proteome</keyword>
<dbReference type="Proteomes" id="UP000016540">
    <property type="component" value="Unassembled WGS sequence"/>
</dbReference>
<reference evidence="2 3" key="1">
    <citation type="journal article" date="2013" name="Genome Announc.">
        <title>Draft Genome Sequence of the Moderately Halophilic Bacterium Marinobacter lipolyticus Strain SM19.</title>
        <authorList>
            <person name="Papke R.T."/>
            <person name="de la Haba R.R."/>
            <person name="Infante-Dominguez C."/>
            <person name="Perez D."/>
            <person name="Sanchez-Porro C."/>
            <person name="Lapierre P."/>
            <person name="Ventosa A."/>
        </authorList>
    </citation>
    <scope>NUCLEOTIDE SEQUENCE [LARGE SCALE GENOMIC DNA]</scope>
    <source>
        <strain evidence="2 3">SM19</strain>
    </source>
</reference>
<evidence type="ECO:0000313" key="3">
    <source>
        <dbReference type="Proteomes" id="UP000016540"/>
    </source>
</evidence>
<protein>
    <recommendedName>
        <fullName evidence="4">DUF3530 family protein</fullName>
    </recommendedName>
</protein>
<comment type="caution">
    <text evidence="2">The sequence shown here is derived from an EMBL/GenBank/DDBJ whole genome shotgun (WGS) entry which is preliminary data.</text>
</comment>
<dbReference type="PATRIC" id="fig|1318628.3.peg.1058"/>
<evidence type="ECO:0008006" key="4">
    <source>
        <dbReference type="Google" id="ProtNLM"/>
    </source>
</evidence>
<keyword evidence="1" id="KW-0732">Signal</keyword>
<dbReference type="AlphaFoldDB" id="R8B4D0"/>
<gene>
    <name evidence="2" type="ORF">MARLIPOL_05285</name>
</gene>
<organism evidence="2 3">
    <name type="scientific">Marinobacter lipolyticus SM19</name>
    <dbReference type="NCBI Taxonomy" id="1318628"/>
    <lineage>
        <taxon>Bacteria</taxon>
        <taxon>Pseudomonadati</taxon>
        <taxon>Pseudomonadota</taxon>
        <taxon>Gammaproteobacteria</taxon>
        <taxon>Pseudomonadales</taxon>
        <taxon>Marinobacteraceae</taxon>
        <taxon>Marinobacter</taxon>
    </lineage>
</organism>
<accession>R8B4D0</accession>